<dbReference type="CDD" id="cd03673">
    <property type="entry name" value="NUDIX_Ap6A_hydrolase"/>
    <property type="match status" value="1"/>
</dbReference>
<dbReference type="SUPFAM" id="SSF55811">
    <property type="entry name" value="Nudix"/>
    <property type="match status" value="1"/>
</dbReference>
<evidence type="ECO:0000313" key="2">
    <source>
        <dbReference type="EMBL" id="CVK15559.1"/>
    </source>
</evidence>
<proteinExistence type="predicted"/>
<dbReference type="Gene3D" id="3.90.79.10">
    <property type="entry name" value="Nucleoside Triphosphate Pyrophosphohydrolase"/>
    <property type="match status" value="1"/>
</dbReference>
<reference evidence="2 3" key="1">
    <citation type="submission" date="2016-01" db="EMBL/GenBank/DDBJ databases">
        <authorList>
            <person name="McClelland M."/>
            <person name="Jain A."/>
            <person name="Saraogi P."/>
            <person name="Mendelson R."/>
            <person name="Westerman R."/>
            <person name="SanMiguel P."/>
            <person name="Csonka L."/>
        </authorList>
    </citation>
    <scope>NUCLEOTIDE SEQUENCE [LARGE SCALE GENOMIC DNA]</scope>
    <source>
        <strain evidence="2 3">R-53146</strain>
    </source>
</reference>
<dbReference type="PANTHER" id="PTHR43736:SF1">
    <property type="entry name" value="DIHYDRONEOPTERIN TRIPHOSPHATE DIPHOSPHATASE"/>
    <property type="match status" value="1"/>
</dbReference>
<protein>
    <submittedName>
        <fullName evidence="2">ADP-ribose pyrophosphatase YjhB, NUDIX family</fullName>
    </submittedName>
</protein>
<dbReference type="EMBL" id="FCOR01000002">
    <property type="protein sequence ID" value="CVK15559.1"/>
    <property type="molecule type" value="Genomic_DNA"/>
</dbReference>
<dbReference type="OrthoDB" id="9816289at2"/>
<evidence type="ECO:0000259" key="1">
    <source>
        <dbReference type="PROSITE" id="PS51462"/>
    </source>
</evidence>
<dbReference type="Proteomes" id="UP000182761">
    <property type="component" value="Unassembled WGS sequence"/>
</dbReference>
<dbReference type="AlphaFoldDB" id="A0A0X8XYP6"/>
<evidence type="ECO:0000313" key="3">
    <source>
        <dbReference type="Proteomes" id="UP000182761"/>
    </source>
</evidence>
<organism evidence="2 3">
    <name type="scientific">Apibacter mensalis</name>
    <dbReference type="NCBI Taxonomy" id="1586267"/>
    <lineage>
        <taxon>Bacteria</taxon>
        <taxon>Pseudomonadati</taxon>
        <taxon>Bacteroidota</taxon>
        <taxon>Flavobacteriia</taxon>
        <taxon>Flavobacteriales</taxon>
        <taxon>Weeksellaceae</taxon>
        <taxon>Apibacter</taxon>
    </lineage>
</organism>
<name>A0A0X8XYP6_9FLAO</name>
<sequence length="199" mass="23698">MYKISINERFLTIGKRKKKEAVNLPYKNLKTVLNALDILYHTKVKSIHIYSSDTKKIWEKLKKTATPVYASGGIVRNNKDNYLFIKRNGFWDLPKGHVEENETFKKAAKREVEEECSISNLHLKKYITTTYHVYQSEQKYFLKIVQWFEMEYKGKEKPQPQISEGIEKAKWVRKKEIPKLMKKTYINIKELISNYVLNE</sequence>
<keyword evidence="3" id="KW-1185">Reference proteome</keyword>
<gene>
    <name evidence="2" type="ORF">Ga0061079_102105</name>
</gene>
<dbReference type="PANTHER" id="PTHR43736">
    <property type="entry name" value="ADP-RIBOSE PYROPHOSPHATASE"/>
    <property type="match status" value="1"/>
</dbReference>
<dbReference type="RefSeq" id="WP_055424790.1">
    <property type="nucleotide sequence ID" value="NZ_FCOR01000002.1"/>
</dbReference>
<feature type="domain" description="Nudix hydrolase" evidence="1">
    <location>
        <begin position="66"/>
        <end position="194"/>
    </location>
</feature>
<dbReference type="InterPro" id="IPR015797">
    <property type="entry name" value="NUDIX_hydrolase-like_dom_sf"/>
</dbReference>
<dbReference type="Pfam" id="PF00293">
    <property type="entry name" value="NUDIX"/>
    <property type="match status" value="1"/>
</dbReference>
<dbReference type="STRING" id="1586267.GCA_001418685_00384"/>
<dbReference type="PROSITE" id="PS51462">
    <property type="entry name" value="NUDIX"/>
    <property type="match status" value="1"/>
</dbReference>
<accession>A0A0X8XYP6</accession>
<dbReference type="InterPro" id="IPR000086">
    <property type="entry name" value="NUDIX_hydrolase_dom"/>
</dbReference>